<dbReference type="EMBL" id="DXCF01000016">
    <property type="protein sequence ID" value="HIZ09454.1"/>
    <property type="molecule type" value="Genomic_DNA"/>
</dbReference>
<gene>
    <name evidence="1" type="ORF">H9726_03090</name>
</gene>
<evidence type="ECO:0000313" key="2">
    <source>
        <dbReference type="Proteomes" id="UP000824025"/>
    </source>
</evidence>
<reference evidence="1" key="2">
    <citation type="submission" date="2021-04" db="EMBL/GenBank/DDBJ databases">
        <authorList>
            <person name="Gilroy R."/>
        </authorList>
    </citation>
    <scope>NUCLEOTIDE SEQUENCE</scope>
    <source>
        <strain evidence="1">CHK192-19661</strain>
    </source>
</reference>
<accession>A0A9D2D6H8</accession>
<organism evidence="1 2">
    <name type="scientific">Candidatus Borkfalkia avicola</name>
    <dbReference type="NCBI Taxonomy" id="2838503"/>
    <lineage>
        <taxon>Bacteria</taxon>
        <taxon>Bacillati</taxon>
        <taxon>Bacillota</taxon>
        <taxon>Clostridia</taxon>
        <taxon>Christensenellales</taxon>
        <taxon>Christensenellaceae</taxon>
        <taxon>Candidatus Borkfalkia</taxon>
    </lineage>
</organism>
<dbReference type="Proteomes" id="UP000824025">
    <property type="component" value="Unassembled WGS sequence"/>
</dbReference>
<protein>
    <submittedName>
        <fullName evidence="1">Uncharacterized protein</fullName>
    </submittedName>
</protein>
<dbReference type="AlphaFoldDB" id="A0A9D2D6H8"/>
<proteinExistence type="predicted"/>
<reference evidence="1" key="1">
    <citation type="journal article" date="2021" name="PeerJ">
        <title>Extensive microbial diversity within the chicken gut microbiome revealed by metagenomics and culture.</title>
        <authorList>
            <person name="Gilroy R."/>
            <person name="Ravi A."/>
            <person name="Getino M."/>
            <person name="Pursley I."/>
            <person name="Horton D.L."/>
            <person name="Alikhan N.F."/>
            <person name="Baker D."/>
            <person name="Gharbi K."/>
            <person name="Hall N."/>
            <person name="Watson M."/>
            <person name="Adriaenssens E.M."/>
            <person name="Foster-Nyarko E."/>
            <person name="Jarju S."/>
            <person name="Secka A."/>
            <person name="Antonio M."/>
            <person name="Oren A."/>
            <person name="Chaudhuri R.R."/>
            <person name="La Ragione R."/>
            <person name="Hildebrand F."/>
            <person name="Pallen M.J."/>
        </authorList>
    </citation>
    <scope>NUCLEOTIDE SEQUENCE</scope>
    <source>
        <strain evidence="1">CHK192-19661</strain>
    </source>
</reference>
<name>A0A9D2D6H8_9FIRM</name>
<comment type="caution">
    <text evidence="1">The sequence shown here is derived from an EMBL/GenBank/DDBJ whole genome shotgun (WGS) entry which is preliminary data.</text>
</comment>
<evidence type="ECO:0000313" key="1">
    <source>
        <dbReference type="EMBL" id="HIZ09454.1"/>
    </source>
</evidence>
<sequence>MQSQFKITREQKEKLKPFLPNIDELLQGTLRDFLRELDDAIIGELGGNYDDTDTSIMLQKIFDEIYDQN</sequence>